<evidence type="ECO:0000313" key="2">
    <source>
        <dbReference type="EMBL" id="HFM99612.1"/>
    </source>
</evidence>
<sequence>MDKDKPFNILSAYVVLGDKGDTTPVPVGDNFFQDLADKFGDFSGRRLVSHFSCDRDWDSWEMHPHGEELVYLLSGRVDFVLEQEDGQTSVALEHPGDYVIVPRGVWHTAKVHEPCSILFVTPGEATQHRACK</sequence>
<dbReference type="InterPro" id="IPR013096">
    <property type="entry name" value="Cupin_2"/>
</dbReference>
<evidence type="ECO:0000259" key="1">
    <source>
        <dbReference type="Pfam" id="PF07883"/>
    </source>
</evidence>
<accession>A0A7C3PF04</accession>
<dbReference type="InterPro" id="IPR014710">
    <property type="entry name" value="RmlC-like_jellyroll"/>
</dbReference>
<name>A0A7C3PF04_9CYAN</name>
<proteinExistence type="predicted"/>
<comment type="caution">
    <text evidence="2">The sequence shown here is derived from an EMBL/GenBank/DDBJ whole genome shotgun (WGS) entry which is preliminary data.</text>
</comment>
<feature type="domain" description="Cupin type-2" evidence="1">
    <location>
        <begin position="59"/>
        <end position="120"/>
    </location>
</feature>
<dbReference type="InterPro" id="IPR011051">
    <property type="entry name" value="RmlC_Cupin_sf"/>
</dbReference>
<dbReference type="EMBL" id="DSRU01000258">
    <property type="protein sequence ID" value="HFM99612.1"/>
    <property type="molecule type" value="Genomic_DNA"/>
</dbReference>
<gene>
    <name evidence="2" type="ORF">ENR64_17995</name>
</gene>
<dbReference type="SUPFAM" id="SSF51182">
    <property type="entry name" value="RmlC-like cupins"/>
    <property type="match status" value="1"/>
</dbReference>
<reference evidence="2" key="1">
    <citation type="journal article" date="2020" name="mSystems">
        <title>Genome- and Community-Level Interaction Insights into Carbon Utilization and Element Cycling Functions of Hydrothermarchaeota in Hydrothermal Sediment.</title>
        <authorList>
            <person name="Zhou Z."/>
            <person name="Liu Y."/>
            <person name="Xu W."/>
            <person name="Pan J."/>
            <person name="Luo Z.H."/>
            <person name="Li M."/>
        </authorList>
    </citation>
    <scope>NUCLEOTIDE SEQUENCE [LARGE SCALE GENOMIC DNA]</scope>
    <source>
        <strain evidence="2">SpSt-418</strain>
    </source>
</reference>
<organism evidence="2">
    <name type="scientific">Oscillatoriales cyanobacterium SpSt-418</name>
    <dbReference type="NCBI Taxonomy" id="2282169"/>
    <lineage>
        <taxon>Bacteria</taxon>
        <taxon>Bacillati</taxon>
        <taxon>Cyanobacteriota</taxon>
        <taxon>Cyanophyceae</taxon>
        <taxon>Oscillatoriophycideae</taxon>
        <taxon>Oscillatoriales</taxon>
    </lineage>
</organism>
<protein>
    <submittedName>
        <fullName evidence="2">Cupin domain-containing protein</fullName>
    </submittedName>
</protein>
<dbReference type="Gene3D" id="2.60.120.10">
    <property type="entry name" value="Jelly Rolls"/>
    <property type="match status" value="1"/>
</dbReference>
<dbReference type="Pfam" id="PF07883">
    <property type="entry name" value="Cupin_2"/>
    <property type="match status" value="1"/>
</dbReference>
<dbReference type="AlphaFoldDB" id="A0A7C3PF04"/>